<accession>A0A431UKP4</accession>
<organism evidence="1 2">
    <name type="scientific">Stenotrophomonas maltophilia</name>
    <name type="common">Pseudomonas maltophilia</name>
    <name type="synonym">Xanthomonas maltophilia</name>
    <dbReference type="NCBI Taxonomy" id="40324"/>
    <lineage>
        <taxon>Bacteria</taxon>
        <taxon>Pseudomonadati</taxon>
        <taxon>Pseudomonadota</taxon>
        <taxon>Gammaproteobacteria</taxon>
        <taxon>Lysobacterales</taxon>
        <taxon>Lysobacteraceae</taxon>
        <taxon>Stenotrophomonas</taxon>
        <taxon>Stenotrophomonas maltophilia group</taxon>
    </lineage>
</organism>
<dbReference type="Proteomes" id="UP000271705">
    <property type="component" value="Unassembled WGS sequence"/>
</dbReference>
<reference evidence="1 2" key="1">
    <citation type="submission" date="2018-12" db="EMBL/GenBank/DDBJ databases">
        <authorList>
            <person name="Kartti S."/>
            <person name="Manni A."/>
            <person name="Chemao El Fihri M.W."/>
            <person name="Laamarti M."/>
            <person name="Temsamani L."/>
            <person name="El Jamali J.E."/>
            <person name="Ouadghiri M."/>
            <person name="Ibrahimi A."/>
            <person name="Filati-Maltouf A."/>
        </authorList>
    </citation>
    <scope>NUCLEOTIDE SEQUENCE [LARGE SCALE GENOMIC DNA]</scope>
    <source>
        <strain evidence="1 2">MDMC339</strain>
    </source>
</reference>
<dbReference type="EMBL" id="RXLZ01000017">
    <property type="protein sequence ID" value="RTQ90125.1"/>
    <property type="molecule type" value="Genomic_DNA"/>
</dbReference>
<protein>
    <submittedName>
        <fullName evidence="1">Uncharacterized protein</fullName>
    </submittedName>
</protein>
<name>A0A431UKP4_STEMA</name>
<comment type="caution">
    <text evidence="1">The sequence shown here is derived from an EMBL/GenBank/DDBJ whole genome shotgun (WGS) entry which is preliminary data.</text>
</comment>
<sequence length="84" mass="9559">MLIVESLQRRHNQRSCAAAERSHPRIGHADVVILSSPDPTHEIRNQHPIRIILSSPIQNWTNMVGKKVTIDTGLWNESIKTTQE</sequence>
<proteinExistence type="predicted"/>
<evidence type="ECO:0000313" key="2">
    <source>
        <dbReference type="Proteomes" id="UP000271705"/>
    </source>
</evidence>
<evidence type="ECO:0000313" key="1">
    <source>
        <dbReference type="EMBL" id="RTQ90125.1"/>
    </source>
</evidence>
<dbReference type="AlphaFoldDB" id="A0A431UKP4"/>
<dbReference type="RefSeq" id="WP_126928633.1">
    <property type="nucleotide sequence ID" value="NZ_RXLZ01000017.1"/>
</dbReference>
<gene>
    <name evidence="1" type="ORF">EKL94_07685</name>
</gene>